<keyword evidence="10" id="KW-1185">Reference proteome</keyword>
<evidence type="ECO:0000256" key="2">
    <source>
        <dbReference type="ARBA" id="ARBA00022723"/>
    </source>
</evidence>
<dbReference type="GO" id="GO:0000981">
    <property type="term" value="F:DNA-binding transcription factor activity, RNA polymerase II-specific"/>
    <property type="evidence" value="ECO:0007669"/>
    <property type="project" value="InterPro"/>
</dbReference>
<dbReference type="CDD" id="cd12148">
    <property type="entry name" value="fungal_TF_MHR"/>
    <property type="match status" value="1"/>
</dbReference>
<dbReference type="InterPro" id="IPR001138">
    <property type="entry name" value="Zn2Cys6_DnaBD"/>
</dbReference>
<dbReference type="CDD" id="cd00067">
    <property type="entry name" value="GAL4"/>
    <property type="match status" value="1"/>
</dbReference>
<organism evidence="9 10">
    <name type="scientific">Coniochaeta pulveracea</name>
    <dbReference type="NCBI Taxonomy" id="177199"/>
    <lineage>
        <taxon>Eukaryota</taxon>
        <taxon>Fungi</taxon>
        <taxon>Dikarya</taxon>
        <taxon>Ascomycota</taxon>
        <taxon>Pezizomycotina</taxon>
        <taxon>Sordariomycetes</taxon>
        <taxon>Sordariomycetidae</taxon>
        <taxon>Coniochaetales</taxon>
        <taxon>Coniochaetaceae</taxon>
        <taxon>Coniochaeta</taxon>
    </lineage>
</organism>
<dbReference type="GO" id="GO:0008270">
    <property type="term" value="F:zinc ion binding"/>
    <property type="evidence" value="ECO:0007669"/>
    <property type="project" value="InterPro"/>
</dbReference>
<dbReference type="EMBL" id="QVQW01000012">
    <property type="protein sequence ID" value="RKU46790.1"/>
    <property type="molecule type" value="Genomic_DNA"/>
</dbReference>
<dbReference type="SUPFAM" id="SSF57701">
    <property type="entry name" value="Zn2/Cys6 DNA-binding domain"/>
    <property type="match status" value="1"/>
</dbReference>
<gene>
    <name evidence="9" type="ORF">DL546_006683</name>
</gene>
<evidence type="ECO:0000313" key="10">
    <source>
        <dbReference type="Proteomes" id="UP000275385"/>
    </source>
</evidence>
<dbReference type="SMART" id="SM00066">
    <property type="entry name" value="GAL4"/>
    <property type="match status" value="1"/>
</dbReference>
<feature type="compositionally biased region" description="Low complexity" evidence="7">
    <location>
        <begin position="71"/>
        <end position="81"/>
    </location>
</feature>
<evidence type="ECO:0000313" key="9">
    <source>
        <dbReference type="EMBL" id="RKU46790.1"/>
    </source>
</evidence>
<feature type="compositionally biased region" description="Polar residues" evidence="7">
    <location>
        <begin position="82"/>
        <end position="97"/>
    </location>
</feature>
<dbReference type="Pfam" id="PF04082">
    <property type="entry name" value="Fungal_trans"/>
    <property type="match status" value="1"/>
</dbReference>
<evidence type="ECO:0000256" key="4">
    <source>
        <dbReference type="ARBA" id="ARBA00023125"/>
    </source>
</evidence>
<dbReference type="PANTHER" id="PTHR47540:SF6">
    <property type="entry name" value="ZN(II)2CYS6 TRANSCRIPTION FACTOR (EUROFUNG)"/>
    <property type="match status" value="1"/>
</dbReference>
<keyword evidence="3" id="KW-0805">Transcription regulation</keyword>
<accession>A0A420YG35</accession>
<dbReference type="SMART" id="SM00906">
    <property type="entry name" value="Fungal_trans"/>
    <property type="match status" value="1"/>
</dbReference>
<reference evidence="9 10" key="1">
    <citation type="submission" date="2018-08" db="EMBL/GenBank/DDBJ databases">
        <title>Draft genome of the lignicolous fungus Coniochaeta pulveracea.</title>
        <authorList>
            <person name="Borstlap C.J."/>
            <person name="De Witt R.N."/>
            <person name="Botha A."/>
            <person name="Volschenk H."/>
        </authorList>
    </citation>
    <scope>NUCLEOTIDE SEQUENCE [LARGE SCALE GENOMIC DNA]</scope>
    <source>
        <strain evidence="9 10">CAB683</strain>
    </source>
</reference>
<feature type="region of interest" description="Disordered" evidence="7">
    <location>
        <begin position="71"/>
        <end position="170"/>
    </location>
</feature>
<dbReference type="Pfam" id="PF00172">
    <property type="entry name" value="Zn_clus"/>
    <property type="match status" value="1"/>
</dbReference>
<evidence type="ECO:0000256" key="7">
    <source>
        <dbReference type="SAM" id="MobiDB-lite"/>
    </source>
</evidence>
<comment type="caution">
    <text evidence="9">The sequence shown here is derived from an EMBL/GenBank/DDBJ whole genome shotgun (WGS) entry which is preliminary data.</text>
</comment>
<dbReference type="OrthoDB" id="3548654at2759"/>
<dbReference type="GO" id="GO:0043565">
    <property type="term" value="F:sequence-specific DNA binding"/>
    <property type="evidence" value="ECO:0007669"/>
    <property type="project" value="TreeGrafter"/>
</dbReference>
<protein>
    <recommendedName>
        <fullName evidence="8">Zn(2)-C6 fungal-type domain-containing protein</fullName>
    </recommendedName>
</protein>
<dbReference type="AlphaFoldDB" id="A0A420YG35"/>
<feature type="compositionally biased region" description="Polar residues" evidence="7">
    <location>
        <begin position="104"/>
        <end position="119"/>
    </location>
</feature>
<dbReference type="InterPro" id="IPR036864">
    <property type="entry name" value="Zn2-C6_fun-type_DNA-bd_sf"/>
</dbReference>
<proteinExistence type="predicted"/>
<sequence length="773" mass="86412">MFATVTMGRPISLLTQDSRWIETICVACRQSKIKCSGSDPCQNCQRRAVRCTFAECSSKVMVSEKYLQDLQRQAQDQRQSSPTRNVESQMQTGSQHRSPVRTGLITSQRSPSLAGTLSSGVPGLSRKRSLDAAFGPKGSSHATRSTETALVSPASLTEPPLRPHDVSSHAMPAPPHPITTTPFDIWSSAQTVPSKTIKNMRNNKRTWLWLAPWSTWSFTFRLVLLLRETLHPEDPEIPCNLVDTDIYSLTWNTSSPIDRPDISNLPSLNHAIYLFNTVKFHLGQTYRLFGAEFEQEIRDFYDNAQQKATECRLWYVKFLSILAFGTAFLAPPKDSREPPGSKWFTRAMTLMPDTTSLWKDSLLAIEVLALAGIYLHSVDERESASLYLAQAIRIAQMEGLHTPLPEDELGVETVSCCRDLWWTLYIMDRHFSASMGVPMSLQDNDITTPVKPPTQGSQEDSARSLQVNLSHLLAVILTTVYKPNRIPLDLFLEQTRSILHTLAHHAQEIERIFRVKFHNSAGTMPRDSRFLALLYHKCVIFATRPLLLSVMKERLDILGHPGDENWESFLGQTRAVISTGIKSAAKTLQIVTSEDGLLQSFLLYDLEFTFEAALHLTMANALFPGVVDYERCRELAHQVLDELIARGNRVAGARSSELHHLEGLCQELVAKIHQQGHQTLRLFAENAVGGPDLARGGTMVQQRDGLPTQGGELHGTAIHTEPWQHFPCLTPAPPMPSDTEFLDSIGISSEEFLYIVQHMGDPGTLPESMLTLG</sequence>
<evidence type="ECO:0000259" key="8">
    <source>
        <dbReference type="PROSITE" id="PS50048"/>
    </source>
</evidence>
<dbReference type="Gene3D" id="4.10.240.10">
    <property type="entry name" value="Zn(2)-C6 fungal-type DNA-binding domain"/>
    <property type="match status" value="1"/>
</dbReference>
<comment type="subcellular location">
    <subcellularLocation>
        <location evidence="1">Nucleus</location>
    </subcellularLocation>
</comment>
<evidence type="ECO:0000256" key="5">
    <source>
        <dbReference type="ARBA" id="ARBA00023163"/>
    </source>
</evidence>
<dbReference type="Proteomes" id="UP000275385">
    <property type="component" value="Unassembled WGS sequence"/>
</dbReference>
<keyword evidence="6" id="KW-0539">Nucleus</keyword>
<dbReference type="PROSITE" id="PS50048">
    <property type="entry name" value="ZN2_CY6_FUNGAL_2"/>
    <property type="match status" value="1"/>
</dbReference>
<evidence type="ECO:0000256" key="3">
    <source>
        <dbReference type="ARBA" id="ARBA00023015"/>
    </source>
</evidence>
<feature type="compositionally biased region" description="Polar residues" evidence="7">
    <location>
        <begin position="140"/>
        <end position="149"/>
    </location>
</feature>
<dbReference type="GO" id="GO:0045944">
    <property type="term" value="P:positive regulation of transcription by RNA polymerase II"/>
    <property type="evidence" value="ECO:0007669"/>
    <property type="project" value="TreeGrafter"/>
</dbReference>
<feature type="domain" description="Zn(2)-C6 fungal-type" evidence="8">
    <location>
        <begin position="24"/>
        <end position="53"/>
    </location>
</feature>
<dbReference type="InterPro" id="IPR007219">
    <property type="entry name" value="XnlR_reg_dom"/>
</dbReference>
<dbReference type="STRING" id="177199.A0A420YG35"/>
<dbReference type="InterPro" id="IPR051711">
    <property type="entry name" value="Stress_Response_Reg"/>
</dbReference>
<evidence type="ECO:0000256" key="6">
    <source>
        <dbReference type="ARBA" id="ARBA00023242"/>
    </source>
</evidence>
<keyword evidence="5" id="KW-0804">Transcription</keyword>
<keyword evidence="4" id="KW-0238">DNA-binding</keyword>
<keyword evidence="2" id="KW-0479">Metal-binding</keyword>
<name>A0A420YG35_9PEZI</name>
<dbReference type="GO" id="GO:0006351">
    <property type="term" value="P:DNA-templated transcription"/>
    <property type="evidence" value="ECO:0007669"/>
    <property type="project" value="InterPro"/>
</dbReference>
<dbReference type="GO" id="GO:0005634">
    <property type="term" value="C:nucleus"/>
    <property type="evidence" value="ECO:0007669"/>
    <property type="project" value="UniProtKB-SubCell"/>
</dbReference>
<dbReference type="PANTHER" id="PTHR47540">
    <property type="entry name" value="THIAMINE REPRESSIBLE GENES REGULATORY PROTEIN THI5"/>
    <property type="match status" value="1"/>
</dbReference>
<evidence type="ECO:0000256" key="1">
    <source>
        <dbReference type="ARBA" id="ARBA00004123"/>
    </source>
</evidence>